<protein>
    <submittedName>
        <fullName evidence="2">Uncharacterized protein</fullName>
    </submittedName>
</protein>
<dbReference type="AlphaFoldDB" id="A0A2Z7DDM8"/>
<dbReference type="EMBL" id="KQ987382">
    <property type="protein sequence ID" value="KZV57257.1"/>
    <property type="molecule type" value="Genomic_DNA"/>
</dbReference>
<keyword evidence="1" id="KW-0732">Signal</keyword>
<evidence type="ECO:0000313" key="3">
    <source>
        <dbReference type="Proteomes" id="UP000250235"/>
    </source>
</evidence>
<feature type="chain" id="PRO_5016233129" evidence="1">
    <location>
        <begin position="21"/>
        <end position="153"/>
    </location>
</feature>
<evidence type="ECO:0000313" key="2">
    <source>
        <dbReference type="EMBL" id="KZV57257.1"/>
    </source>
</evidence>
<organism evidence="2 3">
    <name type="scientific">Dorcoceras hygrometricum</name>
    <dbReference type="NCBI Taxonomy" id="472368"/>
    <lineage>
        <taxon>Eukaryota</taxon>
        <taxon>Viridiplantae</taxon>
        <taxon>Streptophyta</taxon>
        <taxon>Embryophyta</taxon>
        <taxon>Tracheophyta</taxon>
        <taxon>Spermatophyta</taxon>
        <taxon>Magnoliopsida</taxon>
        <taxon>eudicotyledons</taxon>
        <taxon>Gunneridae</taxon>
        <taxon>Pentapetalae</taxon>
        <taxon>asterids</taxon>
        <taxon>lamiids</taxon>
        <taxon>Lamiales</taxon>
        <taxon>Gesneriaceae</taxon>
        <taxon>Didymocarpoideae</taxon>
        <taxon>Trichosporeae</taxon>
        <taxon>Loxocarpinae</taxon>
        <taxon>Dorcoceras</taxon>
    </lineage>
</organism>
<dbReference type="Proteomes" id="UP000250235">
    <property type="component" value="Unassembled WGS sequence"/>
</dbReference>
<gene>
    <name evidence="2" type="ORF">F511_16055</name>
</gene>
<keyword evidence="3" id="KW-1185">Reference proteome</keyword>
<proteinExistence type="predicted"/>
<feature type="signal peptide" evidence="1">
    <location>
        <begin position="1"/>
        <end position="20"/>
    </location>
</feature>
<evidence type="ECO:0000256" key="1">
    <source>
        <dbReference type="SAM" id="SignalP"/>
    </source>
</evidence>
<accession>A0A2Z7DDM8</accession>
<name>A0A2Z7DDM8_9LAMI</name>
<sequence length="153" mass="17171">MKICWLWCELKLLLADITRSVRLSGEVMRVSQHFGMLTIEFSRWLVELVARAVDRYDEIAVLRRELLAAGVCYGVVLGKERIAADRLLLISSIDLGESAGEIAVLRRELLAAGVCYGVVLISWNGVVLKGFVRLLLLVVAAEFYEGKREDCCR</sequence>
<reference evidence="2 3" key="1">
    <citation type="journal article" date="2015" name="Proc. Natl. Acad. Sci. U.S.A.">
        <title>The resurrection genome of Boea hygrometrica: A blueprint for survival of dehydration.</title>
        <authorList>
            <person name="Xiao L."/>
            <person name="Yang G."/>
            <person name="Zhang L."/>
            <person name="Yang X."/>
            <person name="Zhao S."/>
            <person name="Ji Z."/>
            <person name="Zhou Q."/>
            <person name="Hu M."/>
            <person name="Wang Y."/>
            <person name="Chen M."/>
            <person name="Xu Y."/>
            <person name="Jin H."/>
            <person name="Xiao X."/>
            <person name="Hu G."/>
            <person name="Bao F."/>
            <person name="Hu Y."/>
            <person name="Wan P."/>
            <person name="Li L."/>
            <person name="Deng X."/>
            <person name="Kuang T."/>
            <person name="Xiang C."/>
            <person name="Zhu J.K."/>
            <person name="Oliver M.J."/>
            <person name="He Y."/>
        </authorList>
    </citation>
    <scope>NUCLEOTIDE SEQUENCE [LARGE SCALE GENOMIC DNA]</scope>
    <source>
        <strain evidence="3">cv. XS01</strain>
    </source>
</reference>